<dbReference type="PANTHER" id="PTHR34107:SF2">
    <property type="entry name" value="SLL0888 PROTEIN"/>
    <property type="match status" value="1"/>
</dbReference>
<accession>A0A9Q6EJD5</accession>
<dbReference type="Proteomes" id="UP000222310">
    <property type="component" value="Unassembled WGS sequence"/>
</dbReference>
<proteinExistence type="predicted"/>
<dbReference type="GeneID" id="57096498"/>
<evidence type="ECO:0000313" key="2">
    <source>
        <dbReference type="EMBL" id="PHJ99616.1"/>
    </source>
</evidence>
<sequence>MAQTLPKLLTFEEFIAWLPENSGKRYELHDGIIVEMSQPSGKHEKVTGFLAGEITVEYKRLKLPYFIPKTALVKPPRKSSGYLPDIVLINDANLQNEELWEKESTVTQSESIPLVIEVVSTNWEDDYYTKLGNYVRVASRREAMKIPEYWIVDYAALGARKFIGNPKQPTISIYHLVDEEYQVTQFRNLERIISPTLPDLNLTANQIFNGAL</sequence>
<dbReference type="Pfam" id="PF05685">
    <property type="entry name" value="Uma2"/>
    <property type="match status" value="1"/>
</dbReference>
<dbReference type="InterPro" id="IPR011335">
    <property type="entry name" value="Restrct_endonuc-II-like"/>
</dbReference>
<evidence type="ECO:0000259" key="1">
    <source>
        <dbReference type="Pfam" id="PF05685"/>
    </source>
</evidence>
<gene>
    <name evidence="2" type="ORF">VF08_25310</name>
</gene>
<dbReference type="CDD" id="cd06260">
    <property type="entry name" value="DUF820-like"/>
    <property type="match status" value="1"/>
</dbReference>
<name>A0A9Q6EJD5_NOSLI</name>
<dbReference type="InterPro" id="IPR012296">
    <property type="entry name" value="Nuclease_put_TT1808"/>
</dbReference>
<dbReference type="EMBL" id="LAHD01000087">
    <property type="protein sequence ID" value="PHJ99616.1"/>
    <property type="molecule type" value="Genomic_DNA"/>
</dbReference>
<comment type="caution">
    <text evidence="2">The sequence shown here is derived from an EMBL/GenBank/DDBJ whole genome shotgun (WGS) entry which is preliminary data.</text>
</comment>
<dbReference type="Gene3D" id="3.90.1570.10">
    <property type="entry name" value="tt1808, chain A"/>
    <property type="match status" value="1"/>
</dbReference>
<reference evidence="2 3" key="1">
    <citation type="submission" date="2015-02" db="EMBL/GenBank/DDBJ databases">
        <title>Nostoc linckia genome annotation.</title>
        <authorList>
            <person name="Zhou Z."/>
        </authorList>
    </citation>
    <scope>NUCLEOTIDE SEQUENCE [LARGE SCALE GENOMIC DNA]</scope>
    <source>
        <strain evidence="3">z8</strain>
    </source>
</reference>
<organism evidence="2 3">
    <name type="scientific">Nostoc linckia z8</name>
    <dbReference type="NCBI Taxonomy" id="1628746"/>
    <lineage>
        <taxon>Bacteria</taxon>
        <taxon>Bacillati</taxon>
        <taxon>Cyanobacteriota</taxon>
        <taxon>Cyanophyceae</taxon>
        <taxon>Nostocales</taxon>
        <taxon>Nostocaceae</taxon>
        <taxon>Nostoc</taxon>
    </lineage>
</organism>
<dbReference type="RefSeq" id="WP_099069914.1">
    <property type="nucleotide sequence ID" value="NZ_LAHD01000087.1"/>
</dbReference>
<dbReference type="SUPFAM" id="SSF52980">
    <property type="entry name" value="Restriction endonuclease-like"/>
    <property type="match status" value="1"/>
</dbReference>
<protein>
    <recommendedName>
        <fullName evidence="1">Putative restriction endonuclease domain-containing protein</fullName>
    </recommendedName>
</protein>
<dbReference type="AlphaFoldDB" id="A0A9Q6EJD5"/>
<dbReference type="InterPro" id="IPR008538">
    <property type="entry name" value="Uma2"/>
</dbReference>
<dbReference type="PANTHER" id="PTHR34107">
    <property type="entry name" value="SLL0198 PROTEIN-RELATED"/>
    <property type="match status" value="1"/>
</dbReference>
<feature type="domain" description="Putative restriction endonuclease" evidence="1">
    <location>
        <begin position="11"/>
        <end position="204"/>
    </location>
</feature>
<evidence type="ECO:0000313" key="3">
    <source>
        <dbReference type="Proteomes" id="UP000222310"/>
    </source>
</evidence>